<dbReference type="RefSeq" id="WP_302038960.1">
    <property type="nucleotide sequence ID" value="NZ_JAUKPO010000010.1"/>
</dbReference>
<dbReference type="PANTHER" id="PTHR42743">
    <property type="entry name" value="AMINO-ACID AMINOTRANSFERASE"/>
    <property type="match status" value="1"/>
</dbReference>
<dbReference type="GO" id="GO:0008483">
    <property type="term" value="F:transaminase activity"/>
    <property type="evidence" value="ECO:0007669"/>
    <property type="project" value="UniProtKB-KW"/>
</dbReference>
<dbReference type="CDD" id="cd00449">
    <property type="entry name" value="PLPDE_IV"/>
    <property type="match status" value="1"/>
</dbReference>
<dbReference type="InterPro" id="IPR050571">
    <property type="entry name" value="Class-IV_PLP-Dep_Aminotrnsfr"/>
</dbReference>
<sequence>MIVSCSLNGQILPADKFTIAINDLGLLRGYAIFDFCRTANGKPFLLPQYLTRFRNSARLMELDLDYSDEQITEIIYQLLEQSNLPFAGIRLLLTGGYTADSFTPAKPNFLITIEELSLVPAGVVEKGVKLMSYEHQRDMAEIKTTNYTVALRLRKKLQQQNAYDILYYSNGHVLELTRSNFFIVKGNTVITAATHILKGVTRQTVLNLAESQYKVEVREIKLSELAEADEAFLTGTNKKIVPVVQVDDQVIGNGKPGQVTMNLYKAFLEFETNY</sequence>
<comment type="pathway">
    <text evidence="2">Amino-acid biosynthesis; L-valine biosynthesis; L-valine from pyruvate: step 4/4.</text>
</comment>
<protein>
    <recommendedName>
        <fullName evidence="5">branched-chain-amino-acid transaminase</fullName>
        <ecNumber evidence="5">2.6.1.42</ecNumber>
    </recommendedName>
</protein>
<evidence type="ECO:0000313" key="9">
    <source>
        <dbReference type="EMBL" id="MDO1448159.1"/>
    </source>
</evidence>
<evidence type="ECO:0000256" key="6">
    <source>
        <dbReference type="ARBA" id="ARBA00048212"/>
    </source>
</evidence>
<dbReference type="Proteomes" id="UP001168528">
    <property type="component" value="Unassembled WGS sequence"/>
</dbReference>
<comment type="catalytic activity">
    <reaction evidence="6">
        <text>L-valine + 2-oxoglutarate = 3-methyl-2-oxobutanoate + L-glutamate</text>
        <dbReference type="Rhea" id="RHEA:24813"/>
        <dbReference type="ChEBI" id="CHEBI:11851"/>
        <dbReference type="ChEBI" id="CHEBI:16810"/>
        <dbReference type="ChEBI" id="CHEBI:29985"/>
        <dbReference type="ChEBI" id="CHEBI:57762"/>
        <dbReference type="EC" id="2.6.1.42"/>
    </reaction>
</comment>
<name>A0ABT8R871_9BACT</name>
<proteinExistence type="inferred from homology"/>
<evidence type="ECO:0000256" key="8">
    <source>
        <dbReference type="ARBA" id="ARBA00049229"/>
    </source>
</evidence>
<dbReference type="InterPro" id="IPR001544">
    <property type="entry name" value="Aminotrans_IV"/>
</dbReference>
<keyword evidence="9" id="KW-0032">Aminotransferase</keyword>
<evidence type="ECO:0000256" key="3">
    <source>
        <dbReference type="ARBA" id="ARBA00005072"/>
    </source>
</evidence>
<comment type="similarity">
    <text evidence="4">Belongs to the class-IV pyridoxal-phosphate-dependent aminotransferase family.</text>
</comment>
<dbReference type="Gene3D" id="3.30.470.10">
    <property type="match status" value="1"/>
</dbReference>
<evidence type="ECO:0000256" key="2">
    <source>
        <dbReference type="ARBA" id="ARBA00004931"/>
    </source>
</evidence>
<dbReference type="PANTHER" id="PTHR42743:SF11">
    <property type="entry name" value="AMINODEOXYCHORISMATE LYASE"/>
    <property type="match status" value="1"/>
</dbReference>
<dbReference type="InterPro" id="IPR043131">
    <property type="entry name" value="BCAT-like_N"/>
</dbReference>
<evidence type="ECO:0000256" key="4">
    <source>
        <dbReference type="ARBA" id="ARBA00009320"/>
    </source>
</evidence>
<evidence type="ECO:0000313" key="10">
    <source>
        <dbReference type="Proteomes" id="UP001168528"/>
    </source>
</evidence>
<gene>
    <name evidence="9" type="ORF">Q0590_17935</name>
</gene>
<dbReference type="Gene3D" id="3.20.10.10">
    <property type="entry name" value="D-amino Acid Aminotransferase, subunit A, domain 2"/>
    <property type="match status" value="1"/>
</dbReference>
<comment type="catalytic activity">
    <reaction evidence="7">
        <text>L-isoleucine + 2-oxoglutarate = (S)-3-methyl-2-oxopentanoate + L-glutamate</text>
        <dbReference type="Rhea" id="RHEA:24801"/>
        <dbReference type="ChEBI" id="CHEBI:16810"/>
        <dbReference type="ChEBI" id="CHEBI:29985"/>
        <dbReference type="ChEBI" id="CHEBI:35146"/>
        <dbReference type="ChEBI" id="CHEBI:58045"/>
        <dbReference type="EC" id="2.6.1.42"/>
    </reaction>
</comment>
<reference evidence="9" key="1">
    <citation type="submission" date="2023-07" db="EMBL/GenBank/DDBJ databases">
        <title>The genome sequence of Rhodocytophaga aerolata KACC 12507.</title>
        <authorList>
            <person name="Zhang X."/>
        </authorList>
    </citation>
    <scope>NUCLEOTIDE SEQUENCE</scope>
    <source>
        <strain evidence="9">KACC 12507</strain>
    </source>
</reference>
<comment type="pathway">
    <text evidence="3">Amino-acid biosynthesis; L-leucine biosynthesis; L-leucine from 3-methyl-2-oxobutanoate: step 4/4.</text>
</comment>
<evidence type="ECO:0000256" key="5">
    <source>
        <dbReference type="ARBA" id="ARBA00013053"/>
    </source>
</evidence>
<organism evidence="9 10">
    <name type="scientific">Rhodocytophaga aerolata</name>
    <dbReference type="NCBI Taxonomy" id="455078"/>
    <lineage>
        <taxon>Bacteria</taxon>
        <taxon>Pseudomonadati</taxon>
        <taxon>Bacteroidota</taxon>
        <taxon>Cytophagia</taxon>
        <taxon>Cytophagales</taxon>
        <taxon>Rhodocytophagaceae</taxon>
        <taxon>Rhodocytophaga</taxon>
    </lineage>
</organism>
<dbReference type="EC" id="2.6.1.42" evidence="5"/>
<dbReference type="Pfam" id="PF01063">
    <property type="entry name" value="Aminotran_4"/>
    <property type="match status" value="1"/>
</dbReference>
<dbReference type="InterPro" id="IPR036038">
    <property type="entry name" value="Aminotransferase-like"/>
</dbReference>
<comment type="pathway">
    <text evidence="1">Amino-acid biosynthesis; L-isoleucine biosynthesis; L-isoleucine from 2-oxobutanoate: step 4/4.</text>
</comment>
<accession>A0ABT8R871</accession>
<comment type="catalytic activity">
    <reaction evidence="8">
        <text>L-leucine + 2-oxoglutarate = 4-methyl-2-oxopentanoate + L-glutamate</text>
        <dbReference type="Rhea" id="RHEA:18321"/>
        <dbReference type="ChEBI" id="CHEBI:16810"/>
        <dbReference type="ChEBI" id="CHEBI:17865"/>
        <dbReference type="ChEBI" id="CHEBI:29985"/>
        <dbReference type="ChEBI" id="CHEBI:57427"/>
        <dbReference type="EC" id="2.6.1.42"/>
    </reaction>
</comment>
<keyword evidence="9" id="KW-0808">Transferase</keyword>
<keyword evidence="10" id="KW-1185">Reference proteome</keyword>
<evidence type="ECO:0000256" key="1">
    <source>
        <dbReference type="ARBA" id="ARBA00004824"/>
    </source>
</evidence>
<dbReference type="SUPFAM" id="SSF56752">
    <property type="entry name" value="D-aminoacid aminotransferase-like PLP-dependent enzymes"/>
    <property type="match status" value="1"/>
</dbReference>
<dbReference type="EMBL" id="JAUKPO010000010">
    <property type="protein sequence ID" value="MDO1448159.1"/>
    <property type="molecule type" value="Genomic_DNA"/>
</dbReference>
<comment type="caution">
    <text evidence="9">The sequence shown here is derived from an EMBL/GenBank/DDBJ whole genome shotgun (WGS) entry which is preliminary data.</text>
</comment>
<dbReference type="InterPro" id="IPR043132">
    <property type="entry name" value="BCAT-like_C"/>
</dbReference>
<evidence type="ECO:0000256" key="7">
    <source>
        <dbReference type="ARBA" id="ARBA00048798"/>
    </source>
</evidence>